<accession>A0AA45HIJ7</accession>
<sequence length="120" mass="14206">MELKDRLNILKESGQLDQKTFEEIHQIIKSIFDDYKIELNEENGAMLITHLSIALTRIKKDEKIDSADDFIIEQIKADKYFEESLNIIKKIENIIKLEIPENEKFFIQMHLCVLLNNELK</sequence>
<dbReference type="GO" id="GO:0006355">
    <property type="term" value="P:regulation of DNA-templated transcription"/>
    <property type="evidence" value="ECO:0007669"/>
    <property type="project" value="InterPro"/>
</dbReference>
<protein>
    <submittedName>
        <fullName evidence="2">PRD domain-containing protein</fullName>
    </submittedName>
</protein>
<dbReference type="Gene3D" id="1.10.1790.10">
    <property type="entry name" value="PRD domain"/>
    <property type="match status" value="1"/>
</dbReference>
<dbReference type="AlphaFoldDB" id="A0AA45HIJ7"/>
<organism evidence="2 3">
    <name type="scientific">Oceanotoga teriensis</name>
    <dbReference type="NCBI Taxonomy" id="515440"/>
    <lineage>
        <taxon>Bacteria</taxon>
        <taxon>Thermotogati</taxon>
        <taxon>Thermotogota</taxon>
        <taxon>Thermotogae</taxon>
        <taxon>Petrotogales</taxon>
        <taxon>Petrotogaceae</taxon>
        <taxon>Oceanotoga</taxon>
    </lineage>
</organism>
<evidence type="ECO:0000313" key="3">
    <source>
        <dbReference type="Proteomes" id="UP000245921"/>
    </source>
</evidence>
<dbReference type="Proteomes" id="UP000245921">
    <property type="component" value="Unassembled WGS sequence"/>
</dbReference>
<evidence type="ECO:0000259" key="1">
    <source>
        <dbReference type="PROSITE" id="PS51372"/>
    </source>
</evidence>
<proteinExistence type="predicted"/>
<gene>
    <name evidence="2" type="ORF">C7380_11011</name>
</gene>
<dbReference type="InterPro" id="IPR036634">
    <property type="entry name" value="PRD_sf"/>
</dbReference>
<dbReference type="Pfam" id="PF00874">
    <property type="entry name" value="PRD"/>
    <property type="match status" value="1"/>
</dbReference>
<reference evidence="2 3" key="1">
    <citation type="submission" date="2018-05" db="EMBL/GenBank/DDBJ databases">
        <title>Genomic Encyclopedia of Type Strains, Phase IV (KMG-IV): sequencing the most valuable type-strain genomes for metagenomic binning, comparative biology and taxonomic classification.</title>
        <authorList>
            <person name="Goeker M."/>
        </authorList>
    </citation>
    <scope>NUCLEOTIDE SEQUENCE [LARGE SCALE GENOMIC DNA]</scope>
    <source>
        <strain evidence="2 3">DSM 24906</strain>
    </source>
</reference>
<dbReference type="EMBL" id="QGGI01000010">
    <property type="protein sequence ID" value="PWJ92018.1"/>
    <property type="molecule type" value="Genomic_DNA"/>
</dbReference>
<evidence type="ECO:0000313" key="2">
    <source>
        <dbReference type="EMBL" id="PWJ92018.1"/>
    </source>
</evidence>
<keyword evidence="3" id="KW-1185">Reference proteome</keyword>
<dbReference type="SUPFAM" id="SSF63520">
    <property type="entry name" value="PTS-regulatory domain, PRD"/>
    <property type="match status" value="1"/>
</dbReference>
<dbReference type="InterPro" id="IPR011608">
    <property type="entry name" value="PRD"/>
</dbReference>
<dbReference type="PROSITE" id="PS51372">
    <property type="entry name" value="PRD_2"/>
    <property type="match status" value="1"/>
</dbReference>
<feature type="domain" description="PRD" evidence="1">
    <location>
        <begin position="15"/>
        <end position="120"/>
    </location>
</feature>
<name>A0AA45HIJ7_9BACT</name>
<dbReference type="RefSeq" id="WP_109604941.1">
    <property type="nucleotide sequence ID" value="NZ_QGGI01000010.1"/>
</dbReference>
<comment type="caution">
    <text evidence="2">The sequence shown here is derived from an EMBL/GenBank/DDBJ whole genome shotgun (WGS) entry which is preliminary data.</text>
</comment>